<organism evidence="3 4">
    <name type="scientific">Yoonia phaeophyticola</name>
    <dbReference type="NCBI Taxonomy" id="3137369"/>
    <lineage>
        <taxon>Bacteria</taxon>
        <taxon>Pseudomonadati</taxon>
        <taxon>Pseudomonadota</taxon>
        <taxon>Alphaproteobacteria</taxon>
        <taxon>Rhodobacterales</taxon>
        <taxon>Paracoccaceae</taxon>
        <taxon>Yoonia</taxon>
    </lineage>
</organism>
<proteinExistence type="predicted"/>
<dbReference type="EMBL" id="CP150951">
    <property type="protein sequence ID" value="WZC50695.1"/>
    <property type="molecule type" value="Genomic_DNA"/>
</dbReference>
<dbReference type="RefSeq" id="WP_341368796.1">
    <property type="nucleotide sequence ID" value="NZ_CP150951.2"/>
</dbReference>
<dbReference type="Proteomes" id="UP001440612">
    <property type="component" value="Chromosome"/>
</dbReference>
<reference evidence="4" key="1">
    <citation type="submission" date="2024-04" db="EMBL/GenBank/DDBJ databases">
        <title>Phylogenomic analyses of a clade within the roseobacter group suggest taxonomic reassignments of species of the genera Aestuariivita, Citreicella, Loktanella, Nautella, Pelagibaca, Ruegeria, Thalassobius, Thiobacimonas and Tropicibacter, and the proposal o.</title>
        <authorList>
            <person name="Jeon C.O."/>
        </authorList>
    </citation>
    <scope>NUCLEOTIDE SEQUENCE [LARGE SCALE GENOMIC DNA]</scope>
    <source>
        <strain evidence="4">BS5-3</strain>
    </source>
</reference>
<dbReference type="Pfam" id="PF00565">
    <property type="entry name" value="SNase"/>
    <property type="match status" value="1"/>
</dbReference>
<evidence type="ECO:0000259" key="2">
    <source>
        <dbReference type="PROSITE" id="PS50830"/>
    </source>
</evidence>
<sequence>MFRLLYALFLICFATVAPAAPEGAVRVIDADTFDIGGTRVRLFGIDAPEIGQPCDADGAVWDCGRWARDQVRDQFENAWAVCTQQDVDRYDRVVAICHVGGVDMGAEIVNAGWAWAYLRYSDRYALDEKAAAVHARGLWSLEVERAAAYRQAQAAGPTAPDPNCTIKGNISDNGHIYHLPGSAVYQRTAINTGRGERWFCTAHEAEAAGWRAARGG</sequence>
<feature type="domain" description="TNase-like" evidence="2">
    <location>
        <begin position="26"/>
        <end position="141"/>
    </location>
</feature>
<dbReference type="InterPro" id="IPR016071">
    <property type="entry name" value="Staphylococal_nuclease_OB-fold"/>
</dbReference>
<protein>
    <submittedName>
        <fullName evidence="3">Thermonuclease family protein</fullName>
    </submittedName>
</protein>
<feature type="signal peptide" evidence="1">
    <location>
        <begin position="1"/>
        <end position="19"/>
    </location>
</feature>
<gene>
    <name evidence="3" type="ORF">AABB29_08830</name>
</gene>
<name>A0ABZ2VC01_9RHOB</name>
<dbReference type="Gene3D" id="2.40.50.90">
    <property type="match status" value="1"/>
</dbReference>
<keyword evidence="4" id="KW-1185">Reference proteome</keyword>
<evidence type="ECO:0000313" key="3">
    <source>
        <dbReference type="EMBL" id="WZC50695.1"/>
    </source>
</evidence>
<dbReference type="SUPFAM" id="SSF50199">
    <property type="entry name" value="Staphylococcal nuclease"/>
    <property type="match status" value="1"/>
</dbReference>
<dbReference type="InterPro" id="IPR035437">
    <property type="entry name" value="SNase_OB-fold_sf"/>
</dbReference>
<keyword evidence="1" id="KW-0732">Signal</keyword>
<evidence type="ECO:0000256" key="1">
    <source>
        <dbReference type="SAM" id="SignalP"/>
    </source>
</evidence>
<feature type="chain" id="PRO_5046606763" evidence="1">
    <location>
        <begin position="20"/>
        <end position="216"/>
    </location>
</feature>
<dbReference type="PROSITE" id="PS50830">
    <property type="entry name" value="TNASE_3"/>
    <property type="match status" value="1"/>
</dbReference>
<dbReference type="SMART" id="SM00318">
    <property type="entry name" value="SNc"/>
    <property type="match status" value="1"/>
</dbReference>
<accession>A0ABZ2VC01</accession>
<evidence type="ECO:0000313" key="4">
    <source>
        <dbReference type="Proteomes" id="UP001440612"/>
    </source>
</evidence>